<dbReference type="GO" id="GO:0003700">
    <property type="term" value="F:DNA-binding transcription factor activity"/>
    <property type="evidence" value="ECO:0007669"/>
    <property type="project" value="InterPro"/>
</dbReference>
<reference evidence="6 7" key="1">
    <citation type="submission" date="2015-07" db="EMBL/GenBank/DDBJ databases">
        <title>Draft genome sequences of 17 French Clostridium botulinum group III.</title>
        <authorList>
            <person name="Woudstra C."/>
            <person name="Le Marechal C."/>
            <person name="Souillard R."/>
            <person name="Bayon-Auboyer M.-H."/>
            <person name="Dessouter D."/>
            <person name="Fach P."/>
        </authorList>
    </citation>
    <scope>NUCLEOTIDE SEQUENCE [LARGE SCALE GENOMIC DNA]</scope>
    <source>
        <strain evidence="6 7">12LNRI-CD</strain>
    </source>
</reference>
<sequence>MNICSYIGGINVVDNLKDVEKCSCNTIHDEIINKVKKGMPKDEILYDLAELFKVFGDTTRTKILYALFEAEMCVCDLAALLGMSQSAVSHQLKVLKQTRLVKPRRDGKVVYYSLDDDHIKKIFDYGFAHVNEK</sequence>
<dbReference type="Pfam" id="PF01022">
    <property type="entry name" value="HTH_5"/>
    <property type="match status" value="1"/>
</dbReference>
<evidence type="ECO:0000259" key="5">
    <source>
        <dbReference type="PROSITE" id="PS50987"/>
    </source>
</evidence>
<dbReference type="InterPro" id="IPR036390">
    <property type="entry name" value="WH_DNA-bd_sf"/>
</dbReference>
<dbReference type="CDD" id="cd00090">
    <property type="entry name" value="HTH_ARSR"/>
    <property type="match status" value="1"/>
</dbReference>
<evidence type="ECO:0000313" key="6">
    <source>
        <dbReference type="EMBL" id="KOA86995.1"/>
    </source>
</evidence>
<dbReference type="InterPro" id="IPR001845">
    <property type="entry name" value="HTH_ArsR_DNA-bd_dom"/>
</dbReference>
<dbReference type="Proteomes" id="UP000037540">
    <property type="component" value="Unassembled WGS sequence"/>
</dbReference>
<proteinExistence type="predicted"/>
<dbReference type="SUPFAM" id="SSF46785">
    <property type="entry name" value="Winged helix' DNA-binding domain"/>
    <property type="match status" value="1"/>
</dbReference>
<gene>
    <name evidence="6" type="ORF">ADU74_07880</name>
</gene>
<protein>
    <submittedName>
        <fullName evidence="6">ArsR family transcriptional regulator</fullName>
    </submittedName>
</protein>
<keyword evidence="2" id="KW-0238">DNA-binding</keyword>
<dbReference type="PROSITE" id="PS50987">
    <property type="entry name" value="HTH_ARSR_2"/>
    <property type="match status" value="1"/>
</dbReference>
<dbReference type="PANTHER" id="PTHR43132">
    <property type="entry name" value="ARSENICAL RESISTANCE OPERON REPRESSOR ARSR-RELATED"/>
    <property type="match status" value="1"/>
</dbReference>
<keyword evidence="1" id="KW-0805">Transcription regulation</keyword>
<dbReference type="PROSITE" id="PS00846">
    <property type="entry name" value="HTH_ARSR_1"/>
    <property type="match status" value="1"/>
</dbReference>
<dbReference type="InterPro" id="IPR036388">
    <property type="entry name" value="WH-like_DNA-bd_sf"/>
</dbReference>
<dbReference type="EMBL" id="LGVR01000043">
    <property type="protein sequence ID" value="KOA86995.1"/>
    <property type="molecule type" value="Genomic_DNA"/>
</dbReference>
<dbReference type="NCBIfam" id="NF033788">
    <property type="entry name" value="HTH_metalloreg"/>
    <property type="match status" value="1"/>
</dbReference>
<dbReference type="SMART" id="SM00418">
    <property type="entry name" value="HTH_ARSR"/>
    <property type="match status" value="1"/>
</dbReference>
<dbReference type="Gene3D" id="1.10.10.10">
    <property type="entry name" value="Winged helix-like DNA-binding domain superfamily/Winged helix DNA-binding domain"/>
    <property type="match status" value="1"/>
</dbReference>
<comment type="caution">
    <text evidence="6">The sequence shown here is derived from an EMBL/GenBank/DDBJ whole genome shotgun (WGS) entry which is preliminary data.</text>
</comment>
<dbReference type="PRINTS" id="PR00778">
    <property type="entry name" value="HTHARSR"/>
</dbReference>
<dbReference type="AlphaFoldDB" id="A0A9Q1UY11"/>
<dbReference type="InterPro" id="IPR011991">
    <property type="entry name" value="ArsR-like_HTH"/>
</dbReference>
<dbReference type="GO" id="GO:0046686">
    <property type="term" value="P:response to cadmium ion"/>
    <property type="evidence" value="ECO:0007669"/>
    <property type="project" value="UniProtKB-KW"/>
</dbReference>
<evidence type="ECO:0000256" key="1">
    <source>
        <dbReference type="ARBA" id="ARBA00023015"/>
    </source>
</evidence>
<accession>A0A9Q1UY11</accession>
<evidence type="ECO:0000256" key="4">
    <source>
        <dbReference type="ARBA" id="ARBA00043263"/>
    </source>
</evidence>
<keyword evidence="3" id="KW-0804">Transcription</keyword>
<organism evidence="6 7">
    <name type="scientific">Clostridium botulinum</name>
    <dbReference type="NCBI Taxonomy" id="1491"/>
    <lineage>
        <taxon>Bacteria</taxon>
        <taxon>Bacillati</taxon>
        <taxon>Bacillota</taxon>
        <taxon>Clostridia</taxon>
        <taxon>Eubacteriales</taxon>
        <taxon>Clostridiaceae</taxon>
        <taxon>Clostridium</taxon>
    </lineage>
</organism>
<evidence type="ECO:0000256" key="2">
    <source>
        <dbReference type="ARBA" id="ARBA00023125"/>
    </source>
</evidence>
<feature type="domain" description="HTH arsR-type" evidence="5">
    <location>
        <begin position="40"/>
        <end position="133"/>
    </location>
</feature>
<dbReference type="GO" id="GO:0003677">
    <property type="term" value="F:DNA binding"/>
    <property type="evidence" value="ECO:0007669"/>
    <property type="project" value="UniProtKB-KW"/>
</dbReference>
<dbReference type="InterPro" id="IPR051011">
    <property type="entry name" value="Metal_resp_trans_reg"/>
</dbReference>
<dbReference type="InterPro" id="IPR018334">
    <property type="entry name" value="ArsR_HTH"/>
</dbReference>
<evidence type="ECO:0000256" key="3">
    <source>
        <dbReference type="ARBA" id="ARBA00023163"/>
    </source>
</evidence>
<name>A0A9Q1UY11_CLOBO</name>
<dbReference type="PANTHER" id="PTHR43132:SF6">
    <property type="entry name" value="HTH-TYPE TRANSCRIPTIONAL REPRESSOR CZRA"/>
    <property type="match status" value="1"/>
</dbReference>
<keyword evidence="4" id="KW-0105">Cadmium resistance</keyword>
<evidence type="ECO:0000313" key="7">
    <source>
        <dbReference type="Proteomes" id="UP000037540"/>
    </source>
</evidence>